<keyword evidence="2" id="KW-1185">Reference proteome</keyword>
<dbReference type="AlphaFoldDB" id="A0AAV9R8S4"/>
<accession>A0AAV9R8S4</accession>
<gene>
    <name evidence="1" type="ORF">CRENBAI_005646</name>
</gene>
<proteinExistence type="predicted"/>
<evidence type="ECO:0000313" key="2">
    <source>
        <dbReference type="Proteomes" id="UP001311232"/>
    </source>
</evidence>
<organism evidence="1 2">
    <name type="scientific">Crenichthys baileyi</name>
    <name type="common">White River springfish</name>
    <dbReference type="NCBI Taxonomy" id="28760"/>
    <lineage>
        <taxon>Eukaryota</taxon>
        <taxon>Metazoa</taxon>
        <taxon>Chordata</taxon>
        <taxon>Craniata</taxon>
        <taxon>Vertebrata</taxon>
        <taxon>Euteleostomi</taxon>
        <taxon>Actinopterygii</taxon>
        <taxon>Neopterygii</taxon>
        <taxon>Teleostei</taxon>
        <taxon>Neoteleostei</taxon>
        <taxon>Acanthomorphata</taxon>
        <taxon>Ovalentaria</taxon>
        <taxon>Atherinomorphae</taxon>
        <taxon>Cyprinodontiformes</taxon>
        <taxon>Goodeidae</taxon>
        <taxon>Crenichthys</taxon>
    </lineage>
</organism>
<protein>
    <submittedName>
        <fullName evidence="1">Uncharacterized protein</fullName>
    </submittedName>
</protein>
<dbReference type="Proteomes" id="UP001311232">
    <property type="component" value="Unassembled WGS sequence"/>
</dbReference>
<reference evidence="1 2" key="1">
    <citation type="submission" date="2021-06" db="EMBL/GenBank/DDBJ databases">
        <authorList>
            <person name="Palmer J.M."/>
        </authorList>
    </citation>
    <scope>NUCLEOTIDE SEQUENCE [LARGE SCALE GENOMIC DNA]</scope>
    <source>
        <strain evidence="1 2">MEX-2019</strain>
        <tissue evidence="1">Muscle</tissue>
    </source>
</reference>
<dbReference type="EMBL" id="JAHHUM010002319">
    <property type="protein sequence ID" value="KAK5604935.1"/>
    <property type="molecule type" value="Genomic_DNA"/>
</dbReference>
<sequence>MTDTALRPWVTGRAPICSQFPSRCLITVWLIRTHCLLPWRLVNEGTSCQPWFDFH</sequence>
<evidence type="ECO:0000313" key="1">
    <source>
        <dbReference type="EMBL" id="KAK5604935.1"/>
    </source>
</evidence>
<comment type="caution">
    <text evidence="1">The sequence shown here is derived from an EMBL/GenBank/DDBJ whole genome shotgun (WGS) entry which is preliminary data.</text>
</comment>
<name>A0AAV9R8S4_9TELE</name>